<dbReference type="PANTHER" id="PTHR47718">
    <property type="entry name" value="OS01G0519700 PROTEIN"/>
    <property type="match status" value="1"/>
</dbReference>
<proteinExistence type="predicted"/>
<name>A0A2N5UV58_9BASI</name>
<organism evidence="2 3">
    <name type="scientific">Puccinia coronata f. sp. avenae</name>
    <dbReference type="NCBI Taxonomy" id="200324"/>
    <lineage>
        <taxon>Eukaryota</taxon>
        <taxon>Fungi</taxon>
        <taxon>Dikarya</taxon>
        <taxon>Basidiomycota</taxon>
        <taxon>Pucciniomycotina</taxon>
        <taxon>Pucciniomycetes</taxon>
        <taxon>Pucciniales</taxon>
        <taxon>Pucciniaceae</taxon>
        <taxon>Puccinia</taxon>
    </lineage>
</organism>
<dbReference type="PANTHER" id="PTHR47718:SF3">
    <property type="entry name" value="PROTEIN FAR1-RELATED SEQUENCE 5-LIKE"/>
    <property type="match status" value="1"/>
</dbReference>
<sequence length="379" mass="41683">MSTNTNQLDLTTSSINNSTKDGTTPSNTGGITVTPQVWAKMKSLLALLPAKPITNSPNAANQPIGLPDIRWLQLPLDHSTPALNIDQDHLPATDPNNPTTNQKKSAINQQKDATNQNQSVTNQNFPMTNQIPMTNQLALPSDQIVNTEDPAPPAIIRNVDEYDFSTGETLDPPPESCFASMEELFLFCQSWAKNHGYAIFKANSQAGKNIYIKCNQSGQFQGALLNQSGCKTTTLKINCPFHIKGLIPASKKISNKFWTMEVLNGTHNHDPSDGTSSHSAHKQLVPAQFDEIQKLLQANLKPAQILLQLRTSDNKTYATNKTISNALQKIRREDLDGRKPIEALLDILKQCNWSYNVKVNASGSILNLFFAHPGLIHLA</sequence>
<gene>
    <name evidence="2" type="ORF">PCASD_09970</name>
</gene>
<comment type="caution">
    <text evidence="2">The sequence shown here is derived from an EMBL/GenBank/DDBJ whole genome shotgun (WGS) entry which is preliminary data.</text>
</comment>
<protein>
    <recommendedName>
        <fullName evidence="4">FAR1 domain-containing protein</fullName>
    </recommendedName>
</protein>
<feature type="region of interest" description="Disordered" evidence="1">
    <location>
        <begin position="82"/>
        <end position="123"/>
    </location>
</feature>
<feature type="compositionally biased region" description="Polar residues" evidence="1">
    <location>
        <begin position="94"/>
        <end position="123"/>
    </location>
</feature>
<evidence type="ECO:0000313" key="3">
    <source>
        <dbReference type="Proteomes" id="UP000235392"/>
    </source>
</evidence>
<evidence type="ECO:0008006" key="4">
    <source>
        <dbReference type="Google" id="ProtNLM"/>
    </source>
</evidence>
<dbReference type="Proteomes" id="UP000235392">
    <property type="component" value="Unassembled WGS sequence"/>
</dbReference>
<dbReference type="EMBL" id="PGCI01000088">
    <property type="protein sequence ID" value="PLW41537.1"/>
    <property type="molecule type" value="Genomic_DNA"/>
</dbReference>
<evidence type="ECO:0000256" key="1">
    <source>
        <dbReference type="SAM" id="MobiDB-lite"/>
    </source>
</evidence>
<accession>A0A2N5UV58</accession>
<reference evidence="2 3" key="1">
    <citation type="submission" date="2017-11" db="EMBL/GenBank/DDBJ databases">
        <title>De novo assembly and phasing of dikaryotic genomes from two isolates of Puccinia coronata f. sp. avenae, the causal agent of oat crown rust.</title>
        <authorList>
            <person name="Miller M.E."/>
            <person name="Zhang Y."/>
            <person name="Omidvar V."/>
            <person name="Sperschneider J."/>
            <person name="Schwessinger B."/>
            <person name="Raley C."/>
            <person name="Palmer J.M."/>
            <person name="Garnica D."/>
            <person name="Upadhyaya N."/>
            <person name="Rathjen J."/>
            <person name="Taylor J.M."/>
            <person name="Park R.F."/>
            <person name="Dodds P.N."/>
            <person name="Hirsch C.D."/>
            <person name="Kianian S.F."/>
            <person name="Figueroa M."/>
        </authorList>
    </citation>
    <scope>NUCLEOTIDE SEQUENCE [LARGE SCALE GENOMIC DNA]</scope>
    <source>
        <strain evidence="2">12SD80</strain>
    </source>
</reference>
<evidence type="ECO:0000313" key="2">
    <source>
        <dbReference type="EMBL" id="PLW41537.1"/>
    </source>
</evidence>
<dbReference type="AlphaFoldDB" id="A0A2N5UV58"/>
<feature type="region of interest" description="Disordered" evidence="1">
    <location>
        <begin position="1"/>
        <end position="30"/>
    </location>
</feature>